<dbReference type="NCBIfam" id="NF033788">
    <property type="entry name" value="HTH_metalloreg"/>
    <property type="match status" value="1"/>
</dbReference>
<dbReference type="PRINTS" id="PR00778">
    <property type="entry name" value="HTHARSR"/>
</dbReference>
<keyword evidence="3" id="KW-0804">Transcription</keyword>
<evidence type="ECO:0000313" key="6">
    <source>
        <dbReference type="Proteomes" id="UP001604335"/>
    </source>
</evidence>
<dbReference type="RefSeq" id="WP_393014593.1">
    <property type="nucleotide sequence ID" value="NZ_JAZAQF010000086.1"/>
</dbReference>
<dbReference type="PANTHER" id="PTHR43132">
    <property type="entry name" value="ARSENICAL RESISTANCE OPERON REPRESSOR ARSR-RELATED"/>
    <property type="match status" value="1"/>
</dbReference>
<dbReference type="InterPro" id="IPR036390">
    <property type="entry name" value="WH_DNA-bd_sf"/>
</dbReference>
<sequence>MTDQDCNPLTPEVLTSIADYFKVLSEVSRLQILCCLRSGPMNVMELTEATGFSQANLSKHLKIMTQAGILSRQPKGVSAYYEVADPKVFLLCQSVCDGIGDRLRQQAQQFQLGPTGVGDRAGRSAAQSHPG</sequence>
<evidence type="ECO:0000313" key="5">
    <source>
        <dbReference type="EMBL" id="MFG3818955.1"/>
    </source>
</evidence>
<dbReference type="InterPro" id="IPR036388">
    <property type="entry name" value="WH-like_DNA-bd_sf"/>
</dbReference>
<keyword evidence="2" id="KW-0238">DNA-binding</keyword>
<evidence type="ECO:0000256" key="2">
    <source>
        <dbReference type="ARBA" id="ARBA00023125"/>
    </source>
</evidence>
<dbReference type="Proteomes" id="UP001604335">
    <property type="component" value="Unassembled WGS sequence"/>
</dbReference>
<dbReference type="CDD" id="cd00090">
    <property type="entry name" value="HTH_ARSR"/>
    <property type="match status" value="1"/>
</dbReference>
<proteinExistence type="predicted"/>
<gene>
    <name evidence="5" type="ORF">VPK24_15030</name>
</gene>
<dbReference type="InterPro" id="IPR011991">
    <property type="entry name" value="ArsR-like_HTH"/>
</dbReference>
<dbReference type="InterPro" id="IPR051011">
    <property type="entry name" value="Metal_resp_trans_reg"/>
</dbReference>
<keyword evidence="1" id="KW-0805">Transcription regulation</keyword>
<feature type="domain" description="HTH arsR-type" evidence="4">
    <location>
        <begin position="9"/>
        <end position="103"/>
    </location>
</feature>
<dbReference type="SUPFAM" id="SSF46785">
    <property type="entry name" value="Winged helix' DNA-binding domain"/>
    <property type="match status" value="1"/>
</dbReference>
<evidence type="ECO:0000256" key="1">
    <source>
        <dbReference type="ARBA" id="ARBA00023015"/>
    </source>
</evidence>
<evidence type="ECO:0000259" key="4">
    <source>
        <dbReference type="PROSITE" id="PS50987"/>
    </source>
</evidence>
<dbReference type="Gene3D" id="1.10.10.10">
    <property type="entry name" value="Winged helix-like DNA-binding domain superfamily/Winged helix DNA-binding domain"/>
    <property type="match status" value="1"/>
</dbReference>
<dbReference type="Pfam" id="PF01022">
    <property type="entry name" value="HTH_5"/>
    <property type="match status" value="1"/>
</dbReference>
<organism evidence="5 6">
    <name type="scientific">Limnothrix redekei LRLZ20PSL1</name>
    <dbReference type="NCBI Taxonomy" id="3112953"/>
    <lineage>
        <taxon>Bacteria</taxon>
        <taxon>Bacillati</taxon>
        <taxon>Cyanobacteriota</taxon>
        <taxon>Cyanophyceae</taxon>
        <taxon>Pseudanabaenales</taxon>
        <taxon>Pseudanabaenaceae</taxon>
        <taxon>Limnothrix</taxon>
    </lineage>
</organism>
<dbReference type="InterPro" id="IPR001845">
    <property type="entry name" value="HTH_ArsR_DNA-bd_dom"/>
</dbReference>
<dbReference type="PANTHER" id="PTHR43132:SF9">
    <property type="entry name" value="ARSR FAMILY TRANSCRIPTIONAL REGULATORY PROTEIN"/>
    <property type="match status" value="1"/>
</dbReference>
<accession>A0ABW7CCU0</accession>
<dbReference type="PROSITE" id="PS50987">
    <property type="entry name" value="HTH_ARSR_2"/>
    <property type="match status" value="1"/>
</dbReference>
<name>A0ABW7CCU0_9CYAN</name>
<dbReference type="SMART" id="SM00418">
    <property type="entry name" value="HTH_ARSR"/>
    <property type="match status" value="1"/>
</dbReference>
<keyword evidence="6" id="KW-1185">Reference proteome</keyword>
<comment type="caution">
    <text evidence="5">The sequence shown here is derived from an EMBL/GenBank/DDBJ whole genome shotgun (WGS) entry which is preliminary data.</text>
</comment>
<dbReference type="EMBL" id="JAZAQF010000086">
    <property type="protein sequence ID" value="MFG3818955.1"/>
    <property type="molecule type" value="Genomic_DNA"/>
</dbReference>
<reference evidence="6" key="1">
    <citation type="journal article" date="2024" name="Algal Res.">
        <title>Biochemical, toxicological and genomic investigation of a high-biomass producing Limnothrix strain isolated from Italian shallow drinking water reservoir.</title>
        <authorList>
            <person name="Simonazzi M."/>
            <person name="Shishido T.K."/>
            <person name="Delbaje E."/>
            <person name="Wahlsten M."/>
            <person name="Fewer D.P."/>
            <person name="Sivonen K."/>
            <person name="Pezzolesi L."/>
            <person name="Pistocchi R."/>
        </authorList>
    </citation>
    <scope>NUCLEOTIDE SEQUENCE [LARGE SCALE GENOMIC DNA]</scope>
    <source>
        <strain evidence="6">LRLZ20PSL1</strain>
    </source>
</reference>
<evidence type="ECO:0000256" key="3">
    <source>
        <dbReference type="ARBA" id="ARBA00023163"/>
    </source>
</evidence>
<protein>
    <submittedName>
        <fullName evidence="5">Metalloregulator ArsR/SmtB family transcription factor</fullName>
    </submittedName>
</protein>